<comment type="caution">
    <text evidence="4">The sequence shown here is derived from an EMBL/GenBank/DDBJ whole genome shotgun (WGS) entry which is preliminary data.</text>
</comment>
<dbReference type="Proteomes" id="UP001595685">
    <property type="component" value="Unassembled WGS sequence"/>
</dbReference>
<dbReference type="SUPFAM" id="SSF49401">
    <property type="entry name" value="Bacterial adhesins"/>
    <property type="match status" value="1"/>
</dbReference>
<evidence type="ECO:0000256" key="1">
    <source>
        <dbReference type="SAM" id="MobiDB-lite"/>
    </source>
</evidence>
<keyword evidence="2" id="KW-1133">Transmembrane helix</keyword>
<feature type="transmembrane region" description="Helical" evidence="2">
    <location>
        <begin position="1422"/>
        <end position="1439"/>
    </location>
</feature>
<protein>
    <submittedName>
        <fullName evidence="4">Ig-like domain-containing protein</fullName>
    </submittedName>
</protein>
<dbReference type="Gene3D" id="2.60.40.2810">
    <property type="match status" value="9"/>
</dbReference>
<keyword evidence="2" id="KW-0472">Membrane</keyword>
<dbReference type="EMBL" id="JBHRWW010000015">
    <property type="protein sequence ID" value="MFC3690054.1"/>
    <property type="molecule type" value="Genomic_DNA"/>
</dbReference>
<keyword evidence="5" id="KW-1185">Reference proteome</keyword>
<dbReference type="Pfam" id="PF17892">
    <property type="entry name" value="Cadherin_5"/>
    <property type="match status" value="1"/>
</dbReference>
<dbReference type="InterPro" id="IPR047589">
    <property type="entry name" value="DUF11_rpt"/>
</dbReference>
<dbReference type="InterPro" id="IPR041690">
    <property type="entry name" value="Cadherin_5"/>
</dbReference>
<name>A0ABV7WJW6_9MICO</name>
<sequence>MPARRRPRAALAAGLAASLLLAPLVVLGGGAPASAAATFAQRFSANTNGSVLIRGNTLMTCASSDAACATAQSSTGGSIQRNNSFAGTFVDVDGDPSTFSSSSAQVTVPAGGSVLYAALVWHARTEGGTLPQDVTKRGEVKLRLPGSSSYTTVVADQLDTLATQSGAYQGYTDVTSQVRAAGSGVYTVADVQASSGVIDRYAGWSLVLAVSDPLAPARNLTVFSGLQSVTGTTPVTIPLEGFVTPPAGAVRTSLGIVASEGDSGATGDVLKLNSTVIGDARNPVDDFFNSSVSEGGTETTGRTPAYNNQLGFDADQVRADGILANGATGATISLTSTGDVYFPGVVTFATELYDPKLLGTKTVTDLDGGQTLPGDVLEYTVPVQNIGIDVASDSTFFDAVPTGTTYVPGSLTVDGTPLTDQAGDDQGSFVTDLNQGHLLVRVGAGATPTKGGEVPADSPPTTYTVRFRAVVDADATDGQELLNAAALTYRGKTTGAAAGSATNAALRTVTAAPLSGGGTKPTATSHIVSFTPRPTSRTLTLDVLADDTDPDSDTLAIAGVTDAAGGSVTVNQDGTLTYSPRDDFAGRDVFTYTVTDGRGGTSTATVQVDVVNTAPVAVADTATTPAGTARVVDVLTNDTDPDGDTRRVRSVSPASARGGQVELLGDGTVRYTPGPVRGTDTFTYVVEDSRGGSDTATVTVTVTNTVPVAVADSYATQAGAPVALAVRANDTDADGDPLTVAVVAGPADGTLGLAPDGTGTYTPRAGFRGTDSFTYRVSDGQGGTSAPVTVTVRVNGAPVADDDAESTPTDQAVTLDVRDGDSDPDGDPLTVTAVTQGAHGAVRVDAAGTVTYTPSTGWAGTDSFTYTLSDGQGASATGTVTVVTDNADPVAVADVRGTGPGVPVTVDVLANDTDPNVTGADPEPSGQELTLSAPVVDDDADGEAAIVDGKVVVTPADGFKGDITVTYTVSDGAGGSDQGTLTVTVSDAAPVAAPDGPVTTGTDASVLVDVLANDVDTNDDPLAVVPETITVPTTADGQERGTAVLEGGKVRYTPPAGFAGTVTFSYTATDEPGSTDPARRSTTVVTVVVANAAPVASPGTATTASGTPVTVDVLADVTDANVPGTDQRLSVTGATATAGAGVVVGTDGRLTVTPAAGHKGAVVVTYTVSDGAGGTATGTLTVTVGDAAPVAGPDTAGTPYATPVSVDLLDDDTDANGDTLSLVPGSVTAPVDGSGTTRGTVEVTGGVARYTPPAGFSGVVTFTYEVTDGDLRTTGTVTVTVGGAPPAVAPETVSVPSTGGPVTIDVLGNDRDPDGGRLTLLSVSQPEHGTVAIVDGQVVYTPEPGYTGVVTFSYTVSDGQGGVSTGTVTLDVVAGPAPTGSPAPGGGAGGGAGSGAGPGTGAGPVVSLPSRLARTGAEAGDVLLGAVVLVALGGGLLVVSRRGGLRTARGRHRA</sequence>
<feature type="compositionally biased region" description="Gly residues" evidence="1">
    <location>
        <begin position="1383"/>
        <end position="1402"/>
    </location>
</feature>
<feature type="domain" description="Cadherin-like" evidence="3">
    <location>
        <begin position="1091"/>
        <end position="1184"/>
    </location>
</feature>
<accession>A0ABV7WJW6</accession>
<dbReference type="NCBIfam" id="NF012211">
    <property type="entry name" value="tand_rpt_95"/>
    <property type="match status" value="9"/>
</dbReference>
<organism evidence="4 5">
    <name type="scientific">Aquipuribacter hungaricus</name>
    <dbReference type="NCBI Taxonomy" id="545624"/>
    <lineage>
        <taxon>Bacteria</taxon>
        <taxon>Bacillati</taxon>
        <taxon>Actinomycetota</taxon>
        <taxon>Actinomycetes</taxon>
        <taxon>Micrococcales</taxon>
        <taxon>Intrasporangiaceae</taxon>
        <taxon>Aquipuribacter</taxon>
    </lineage>
</organism>
<reference evidence="5" key="1">
    <citation type="journal article" date="2019" name="Int. J. Syst. Evol. Microbiol.">
        <title>The Global Catalogue of Microorganisms (GCM) 10K type strain sequencing project: providing services to taxonomists for standard genome sequencing and annotation.</title>
        <authorList>
            <consortium name="The Broad Institute Genomics Platform"/>
            <consortium name="The Broad Institute Genome Sequencing Center for Infectious Disease"/>
            <person name="Wu L."/>
            <person name="Ma J."/>
        </authorList>
    </citation>
    <scope>NUCLEOTIDE SEQUENCE [LARGE SCALE GENOMIC DNA]</scope>
    <source>
        <strain evidence="5">NCAIM B.02333</strain>
    </source>
</reference>
<gene>
    <name evidence="4" type="ORF">ACFOLH_17035</name>
</gene>
<proteinExistence type="predicted"/>
<dbReference type="NCBIfam" id="TIGR01451">
    <property type="entry name" value="B_ant_repeat"/>
    <property type="match status" value="1"/>
</dbReference>
<dbReference type="Gene3D" id="2.60.40.740">
    <property type="match status" value="1"/>
</dbReference>
<dbReference type="InterPro" id="IPR008966">
    <property type="entry name" value="Adhesion_dom_sf"/>
</dbReference>
<dbReference type="RefSeq" id="WP_376984304.1">
    <property type="nucleotide sequence ID" value="NZ_JBHRWW010000015.1"/>
</dbReference>
<evidence type="ECO:0000256" key="2">
    <source>
        <dbReference type="SAM" id="Phobius"/>
    </source>
</evidence>
<dbReference type="PANTHER" id="PTHR34720:SF9">
    <property type="entry name" value="BLR4714 PROTEIN"/>
    <property type="match status" value="1"/>
</dbReference>
<evidence type="ECO:0000313" key="5">
    <source>
        <dbReference type="Proteomes" id="UP001595685"/>
    </source>
</evidence>
<dbReference type="PANTHER" id="PTHR34720">
    <property type="entry name" value="MICROCYSTIN DEPENDENT PROTEIN"/>
    <property type="match status" value="1"/>
</dbReference>
<dbReference type="Pfam" id="PF17963">
    <property type="entry name" value="Big_9"/>
    <property type="match status" value="8"/>
</dbReference>
<feature type="region of interest" description="Disordered" evidence="1">
    <location>
        <begin position="1375"/>
        <end position="1402"/>
    </location>
</feature>
<keyword evidence="2" id="KW-0812">Transmembrane</keyword>
<evidence type="ECO:0000313" key="4">
    <source>
        <dbReference type="EMBL" id="MFC3690054.1"/>
    </source>
</evidence>
<evidence type="ECO:0000259" key="3">
    <source>
        <dbReference type="Pfam" id="PF17892"/>
    </source>
</evidence>